<dbReference type="PANTHER" id="PTHR34118:SF1">
    <property type="entry name" value="NF-KAPPA-B INHIBITOR-LIKE PROTEIN"/>
    <property type="match status" value="1"/>
</dbReference>
<keyword evidence="3" id="KW-1133">Transmembrane helix</keyword>
<evidence type="ECO:0000256" key="4">
    <source>
        <dbReference type="ARBA" id="ARBA00023136"/>
    </source>
</evidence>
<dbReference type="EMBL" id="JAMQYH010000002">
    <property type="protein sequence ID" value="KAJ1699183.1"/>
    <property type="molecule type" value="Genomic_DNA"/>
</dbReference>
<protein>
    <recommendedName>
        <fullName evidence="5">CGL160/ATPI domain-containing protein</fullName>
    </recommendedName>
</protein>
<accession>A0A9Q0CSJ3</accession>
<keyword evidence="7" id="KW-1185">Reference proteome</keyword>
<comment type="subcellular location">
    <subcellularLocation>
        <location evidence="1">Membrane</location>
        <topology evidence="1">Multi-pass membrane protein</topology>
    </subcellularLocation>
</comment>
<evidence type="ECO:0000256" key="2">
    <source>
        <dbReference type="ARBA" id="ARBA00022692"/>
    </source>
</evidence>
<dbReference type="AlphaFoldDB" id="A0A9Q0CSJ3"/>
<feature type="domain" description="CGL160/ATPI" evidence="5">
    <location>
        <begin position="180"/>
        <end position="239"/>
    </location>
</feature>
<keyword evidence="4" id="KW-0472">Membrane</keyword>
<organism evidence="6 7">
    <name type="scientific">Rhynchospora breviuscula</name>
    <dbReference type="NCBI Taxonomy" id="2022672"/>
    <lineage>
        <taxon>Eukaryota</taxon>
        <taxon>Viridiplantae</taxon>
        <taxon>Streptophyta</taxon>
        <taxon>Embryophyta</taxon>
        <taxon>Tracheophyta</taxon>
        <taxon>Spermatophyta</taxon>
        <taxon>Magnoliopsida</taxon>
        <taxon>Liliopsida</taxon>
        <taxon>Poales</taxon>
        <taxon>Cyperaceae</taxon>
        <taxon>Cyperoideae</taxon>
        <taxon>Rhynchosporeae</taxon>
        <taxon>Rhynchospora</taxon>
    </lineage>
</organism>
<dbReference type="InterPro" id="IPR056309">
    <property type="entry name" value="CGL160/ATPI_dom"/>
</dbReference>
<reference evidence="6" key="1">
    <citation type="journal article" date="2022" name="Cell">
        <title>Repeat-based holocentromeres influence genome architecture and karyotype evolution.</title>
        <authorList>
            <person name="Hofstatter P.G."/>
            <person name="Thangavel G."/>
            <person name="Lux T."/>
            <person name="Neumann P."/>
            <person name="Vondrak T."/>
            <person name="Novak P."/>
            <person name="Zhang M."/>
            <person name="Costa L."/>
            <person name="Castellani M."/>
            <person name="Scott A."/>
            <person name="Toegelov H."/>
            <person name="Fuchs J."/>
            <person name="Mata-Sucre Y."/>
            <person name="Dias Y."/>
            <person name="Vanzela A.L.L."/>
            <person name="Huettel B."/>
            <person name="Almeida C.C.S."/>
            <person name="Simkova H."/>
            <person name="Souza G."/>
            <person name="Pedrosa-Harand A."/>
            <person name="Macas J."/>
            <person name="Mayer K.F.X."/>
            <person name="Houben A."/>
            <person name="Marques A."/>
        </authorList>
    </citation>
    <scope>NUCLEOTIDE SEQUENCE</scope>
    <source>
        <strain evidence="6">RhyBre1mFocal</strain>
    </source>
</reference>
<evidence type="ECO:0000259" key="5">
    <source>
        <dbReference type="Pfam" id="PF24763"/>
    </source>
</evidence>
<name>A0A9Q0CSJ3_9POAL</name>
<sequence length="344" mass="39360">MLLISSPLLYPKFPTHGLWLRKKKIRKMALELRIGLLSFRNYELSNSRYLLTRALMARNRTRRHLVFSTLPTSLPSSELVGDEVMQIFLKERQLNGDFVSRAFDKLQRRNELKFDGQDTSTAEETTSQMYDNEEIDGSYLRLAATRDWISGTSDAPINKKLIMKDWQNESDKRKKLNLLKYETLKGELLFLTVGIGAVCSVYCLLNLSFEAAVSYSAGVLFSCLYLQLLYRHTDKISKDDIPEIFHIKKTKRKIGITSEDLRDNLKKLLSGTAVSLSSPRLVIPASVYGLWALSQHFHNDILNFQLVPGVMGFFAYKAAALVQAYRDNEDLLIIFPENEESDAN</sequence>
<evidence type="ECO:0000256" key="1">
    <source>
        <dbReference type="ARBA" id="ARBA00004141"/>
    </source>
</evidence>
<gene>
    <name evidence="6" type="ORF">LUZ63_007695</name>
</gene>
<dbReference type="OrthoDB" id="2019080at2759"/>
<dbReference type="PANTHER" id="PTHR34118">
    <property type="entry name" value="NF-KAPPA-B INHIBITOR-LIKE PROTEIN-RELATED"/>
    <property type="match status" value="1"/>
</dbReference>
<dbReference type="Pfam" id="PF24763">
    <property type="entry name" value="CGL160_C"/>
    <property type="match status" value="1"/>
</dbReference>
<evidence type="ECO:0000256" key="3">
    <source>
        <dbReference type="ARBA" id="ARBA00022989"/>
    </source>
</evidence>
<evidence type="ECO:0000313" key="6">
    <source>
        <dbReference type="EMBL" id="KAJ1699183.1"/>
    </source>
</evidence>
<comment type="caution">
    <text evidence="6">The sequence shown here is derived from an EMBL/GenBank/DDBJ whole genome shotgun (WGS) entry which is preliminary data.</text>
</comment>
<evidence type="ECO:0000313" key="7">
    <source>
        <dbReference type="Proteomes" id="UP001151287"/>
    </source>
</evidence>
<proteinExistence type="predicted"/>
<dbReference type="Proteomes" id="UP001151287">
    <property type="component" value="Unassembled WGS sequence"/>
</dbReference>
<keyword evidence="2" id="KW-0812">Transmembrane</keyword>
<dbReference type="GO" id="GO:0016020">
    <property type="term" value="C:membrane"/>
    <property type="evidence" value="ECO:0007669"/>
    <property type="project" value="UniProtKB-SubCell"/>
</dbReference>